<evidence type="ECO:0000256" key="1">
    <source>
        <dbReference type="ARBA" id="ARBA00006890"/>
    </source>
</evidence>
<dbReference type="OrthoDB" id="9803871at2"/>
<sequence length="271" mass="30856">MNIKKAVIPAAGYGTRNLPITKVIPKEMFPIKGKPAIHYVVEEAIASGIEEILIIVSRNKNTIVDYFDRSLELEGFLKEKKKHHLLKKLKLPSVHIQFVRQPYANGLGGALLTAEPFINGEPFAVLLPDDVFIEKEHGLKQLMSHYQKYQASAIGVKHVKKELLKHYGVIKESKLKEDLFKVIDIVEKPQTAPPSQLAVIGRYVLHPDIFSILKKVELDHNGELQLTDALKLMLQHRSCYAHKFSGKRYDIGTEKGYIKLVKRMNKLDKDY</sequence>
<dbReference type="GO" id="GO:0006011">
    <property type="term" value="P:UDP-alpha-D-glucose metabolic process"/>
    <property type="evidence" value="ECO:0007669"/>
    <property type="project" value="InterPro"/>
</dbReference>
<evidence type="ECO:0000259" key="6">
    <source>
        <dbReference type="Pfam" id="PF00483"/>
    </source>
</evidence>
<evidence type="ECO:0000256" key="2">
    <source>
        <dbReference type="ARBA" id="ARBA00012415"/>
    </source>
</evidence>
<accession>A0A562QD37</accession>
<dbReference type="GO" id="GO:0003983">
    <property type="term" value="F:UTP:glucose-1-phosphate uridylyltransferase activity"/>
    <property type="evidence" value="ECO:0007669"/>
    <property type="project" value="UniProtKB-EC"/>
</dbReference>
<keyword evidence="8" id="KW-1185">Reference proteome</keyword>
<comment type="catalytic activity">
    <reaction evidence="5">
        <text>alpha-D-glucose 1-phosphate + UTP + H(+) = UDP-alpha-D-glucose + diphosphate</text>
        <dbReference type="Rhea" id="RHEA:19889"/>
        <dbReference type="ChEBI" id="CHEBI:15378"/>
        <dbReference type="ChEBI" id="CHEBI:33019"/>
        <dbReference type="ChEBI" id="CHEBI:46398"/>
        <dbReference type="ChEBI" id="CHEBI:58601"/>
        <dbReference type="ChEBI" id="CHEBI:58885"/>
        <dbReference type="EC" id="2.7.7.9"/>
    </reaction>
</comment>
<dbReference type="InterPro" id="IPR005835">
    <property type="entry name" value="NTP_transferase_dom"/>
</dbReference>
<dbReference type="RefSeq" id="WP_144451142.1">
    <property type="nucleotide sequence ID" value="NZ_VLKZ01000008.1"/>
</dbReference>
<dbReference type="Pfam" id="PF00483">
    <property type="entry name" value="NTP_transferase"/>
    <property type="match status" value="1"/>
</dbReference>
<evidence type="ECO:0000313" key="8">
    <source>
        <dbReference type="Proteomes" id="UP000315711"/>
    </source>
</evidence>
<dbReference type="Proteomes" id="UP000315711">
    <property type="component" value="Unassembled WGS sequence"/>
</dbReference>
<evidence type="ECO:0000256" key="3">
    <source>
        <dbReference type="ARBA" id="ARBA00022679"/>
    </source>
</evidence>
<evidence type="ECO:0000256" key="4">
    <source>
        <dbReference type="ARBA" id="ARBA00022695"/>
    </source>
</evidence>
<dbReference type="EMBL" id="VLKZ01000008">
    <property type="protein sequence ID" value="TWI54672.1"/>
    <property type="molecule type" value="Genomic_DNA"/>
</dbReference>
<feature type="domain" description="Nucleotidyl transferase" evidence="6">
    <location>
        <begin position="5"/>
        <end position="262"/>
    </location>
</feature>
<dbReference type="AlphaFoldDB" id="A0A562QD37"/>
<evidence type="ECO:0000313" key="7">
    <source>
        <dbReference type="EMBL" id="TWI54672.1"/>
    </source>
</evidence>
<comment type="similarity">
    <text evidence="1">Belongs to the UDPGP type 2 family.</text>
</comment>
<dbReference type="PANTHER" id="PTHR43197:SF1">
    <property type="entry name" value="UTP--GLUCOSE-1-PHOSPHATE URIDYLYLTRANSFERASE"/>
    <property type="match status" value="1"/>
</dbReference>
<gene>
    <name evidence="7" type="ORF">IQ10_02896</name>
</gene>
<dbReference type="SUPFAM" id="SSF53448">
    <property type="entry name" value="Nucleotide-diphospho-sugar transferases"/>
    <property type="match status" value="1"/>
</dbReference>
<dbReference type="CDD" id="cd02541">
    <property type="entry name" value="UGPase_prokaryotic"/>
    <property type="match status" value="1"/>
</dbReference>
<organism evidence="7 8">
    <name type="scientific">Halalkalibacter nanhaiisediminis</name>
    <dbReference type="NCBI Taxonomy" id="688079"/>
    <lineage>
        <taxon>Bacteria</taxon>
        <taxon>Bacillati</taxon>
        <taxon>Bacillota</taxon>
        <taxon>Bacilli</taxon>
        <taxon>Bacillales</taxon>
        <taxon>Bacillaceae</taxon>
        <taxon>Halalkalibacter</taxon>
    </lineage>
</organism>
<name>A0A562QD37_9BACI</name>
<dbReference type="InterPro" id="IPR005771">
    <property type="entry name" value="GalU_uridylyltTrfase_bac/arc"/>
</dbReference>
<evidence type="ECO:0000256" key="5">
    <source>
        <dbReference type="ARBA" id="ARBA00048128"/>
    </source>
</evidence>
<keyword evidence="4" id="KW-0548">Nucleotidyltransferase</keyword>
<comment type="caution">
    <text evidence="7">The sequence shown here is derived from an EMBL/GenBank/DDBJ whole genome shotgun (WGS) entry which is preliminary data.</text>
</comment>
<keyword evidence="3" id="KW-0808">Transferase</keyword>
<dbReference type="Gene3D" id="3.90.550.10">
    <property type="entry name" value="Spore Coat Polysaccharide Biosynthesis Protein SpsA, Chain A"/>
    <property type="match status" value="1"/>
</dbReference>
<protein>
    <recommendedName>
        <fullName evidence="2">UTP--glucose-1-phosphate uridylyltransferase</fullName>
        <ecNumber evidence="2">2.7.7.9</ecNumber>
    </recommendedName>
</protein>
<dbReference type="PANTHER" id="PTHR43197">
    <property type="entry name" value="UTP--GLUCOSE-1-PHOSPHATE URIDYLYLTRANSFERASE"/>
    <property type="match status" value="1"/>
</dbReference>
<proteinExistence type="inferred from homology"/>
<reference evidence="7 8" key="1">
    <citation type="journal article" date="2015" name="Stand. Genomic Sci.">
        <title>Genomic Encyclopedia of Bacterial and Archaeal Type Strains, Phase III: the genomes of soil and plant-associated and newly described type strains.</title>
        <authorList>
            <person name="Whitman W.B."/>
            <person name="Woyke T."/>
            <person name="Klenk H.P."/>
            <person name="Zhou Y."/>
            <person name="Lilburn T.G."/>
            <person name="Beck B.J."/>
            <person name="De Vos P."/>
            <person name="Vandamme P."/>
            <person name="Eisen J.A."/>
            <person name="Garrity G."/>
            <person name="Hugenholtz P."/>
            <person name="Kyrpides N.C."/>
        </authorList>
    </citation>
    <scope>NUCLEOTIDE SEQUENCE [LARGE SCALE GENOMIC DNA]</scope>
    <source>
        <strain evidence="7 8">CGMCC 1.10116</strain>
    </source>
</reference>
<dbReference type="EC" id="2.7.7.9" evidence="2"/>
<dbReference type="InterPro" id="IPR029044">
    <property type="entry name" value="Nucleotide-diphossugar_trans"/>
</dbReference>